<accession>A0AAD9XNX0</accession>
<dbReference type="Proteomes" id="UP001280121">
    <property type="component" value="Unassembled WGS sequence"/>
</dbReference>
<keyword evidence="3" id="KW-0521">NADP</keyword>
<keyword evidence="7" id="KW-1133">Transmembrane helix</keyword>
<dbReference type="GO" id="GO:0006694">
    <property type="term" value="P:steroid biosynthetic process"/>
    <property type="evidence" value="ECO:0007669"/>
    <property type="project" value="UniProtKB-KW"/>
</dbReference>
<evidence type="ECO:0000313" key="9">
    <source>
        <dbReference type="Proteomes" id="UP001280121"/>
    </source>
</evidence>
<gene>
    <name evidence="8" type="ORF">Ddye_000907</name>
</gene>
<dbReference type="PANTHER" id="PTHR43391">
    <property type="entry name" value="RETINOL DEHYDROGENASE-RELATED"/>
    <property type="match status" value="1"/>
</dbReference>
<protein>
    <submittedName>
        <fullName evidence="8">Uncharacterized protein</fullName>
    </submittedName>
</protein>
<dbReference type="Pfam" id="PF00106">
    <property type="entry name" value="adh_short"/>
    <property type="match status" value="1"/>
</dbReference>
<dbReference type="SUPFAM" id="SSF51735">
    <property type="entry name" value="NAD(P)-binding Rossmann-fold domains"/>
    <property type="match status" value="1"/>
</dbReference>
<sequence length="206" mass="22837">MELIHMFLNLVAPPIIFFSLCFFLPPFLCFKFFISLLNSIFATNDLTGKVVIITGDSSGIGEIINFPAHLAYEYASRGACLALCARREKSLEDVAEIAREIGSPDVITVRGDVSKVNDCRNLVEETVSHFGRVDHLMNNAGLSAVCMFEDSDNITNCKHLMDTNFWGSVYTTRFAVPHLRNSKGNIVALASVDAWLPMPTQLLQCN</sequence>
<comment type="similarity">
    <text evidence="2">Belongs to the short-chain dehydrogenases/reductases (SDR) family.</text>
</comment>
<dbReference type="GO" id="GO:0016020">
    <property type="term" value="C:membrane"/>
    <property type="evidence" value="ECO:0007669"/>
    <property type="project" value="UniProtKB-SubCell"/>
</dbReference>
<evidence type="ECO:0000256" key="4">
    <source>
        <dbReference type="ARBA" id="ARBA00022955"/>
    </source>
</evidence>
<keyword evidence="5" id="KW-0735">Signal-anchor</keyword>
<keyword evidence="9" id="KW-1185">Reference proteome</keyword>
<feature type="transmembrane region" description="Helical" evidence="7">
    <location>
        <begin position="7"/>
        <end position="28"/>
    </location>
</feature>
<evidence type="ECO:0000313" key="8">
    <source>
        <dbReference type="EMBL" id="KAK2662333.1"/>
    </source>
</evidence>
<keyword evidence="6" id="KW-0560">Oxidoreductase</keyword>
<evidence type="ECO:0000256" key="7">
    <source>
        <dbReference type="SAM" id="Phobius"/>
    </source>
</evidence>
<dbReference type="InterPro" id="IPR036291">
    <property type="entry name" value="NAD(P)-bd_dom_sf"/>
</dbReference>
<dbReference type="PRINTS" id="PR00081">
    <property type="entry name" value="GDHRDH"/>
</dbReference>
<dbReference type="EMBL" id="JANJYI010000001">
    <property type="protein sequence ID" value="KAK2662333.1"/>
    <property type="molecule type" value="Genomic_DNA"/>
</dbReference>
<evidence type="ECO:0000256" key="5">
    <source>
        <dbReference type="ARBA" id="ARBA00022968"/>
    </source>
</evidence>
<keyword evidence="4" id="KW-0752">Steroid biosynthesis</keyword>
<keyword evidence="4" id="KW-0444">Lipid biosynthesis</keyword>
<dbReference type="Gene3D" id="3.40.50.720">
    <property type="entry name" value="NAD(P)-binding Rossmann-like Domain"/>
    <property type="match status" value="1"/>
</dbReference>
<dbReference type="GO" id="GO:0072582">
    <property type="term" value="F:17-beta-hydroxysteroid dehydrogenase (NADP+) activity"/>
    <property type="evidence" value="ECO:0007669"/>
    <property type="project" value="TreeGrafter"/>
</dbReference>
<dbReference type="InterPro" id="IPR002347">
    <property type="entry name" value="SDR_fam"/>
</dbReference>
<keyword evidence="4" id="KW-0443">Lipid metabolism</keyword>
<evidence type="ECO:0000256" key="3">
    <source>
        <dbReference type="ARBA" id="ARBA00022857"/>
    </source>
</evidence>
<proteinExistence type="inferred from homology"/>
<dbReference type="AlphaFoldDB" id="A0AAD9XNX0"/>
<comment type="subcellular location">
    <subcellularLocation>
        <location evidence="1">Membrane</location>
        <topology evidence="1">Single-pass type II membrane protein</topology>
    </subcellularLocation>
</comment>
<keyword evidence="7" id="KW-0472">Membrane</keyword>
<evidence type="ECO:0000256" key="6">
    <source>
        <dbReference type="ARBA" id="ARBA00023002"/>
    </source>
</evidence>
<evidence type="ECO:0000256" key="1">
    <source>
        <dbReference type="ARBA" id="ARBA00004606"/>
    </source>
</evidence>
<dbReference type="PANTHER" id="PTHR43391:SF89">
    <property type="entry name" value="11-BETA-HYDROXYSTEROID DEHYDROGENASE 1A-RELATED"/>
    <property type="match status" value="1"/>
</dbReference>
<name>A0AAD9XNX0_9ROSI</name>
<evidence type="ECO:0000256" key="2">
    <source>
        <dbReference type="ARBA" id="ARBA00006484"/>
    </source>
</evidence>
<dbReference type="GO" id="GO:0005829">
    <property type="term" value="C:cytosol"/>
    <property type="evidence" value="ECO:0007669"/>
    <property type="project" value="TreeGrafter"/>
</dbReference>
<comment type="caution">
    <text evidence="8">The sequence shown here is derived from an EMBL/GenBank/DDBJ whole genome shotgun (WGS) entry which is preliminary data.</text>
</comment>
<reference evidence="8" key="1">
    <citation type="journal article" date="2023" name="Plant J.">
        <title>Genome sequences and population genomics provide insights into the demographic history, inbreeding, and mutation load of two 'living fossil' tree species of Dipteronia.</title>
        <authorList>
            <person name="Feng Y."/>
            <person name="Comes H.P."/>
            <person name="Chen J."/>
            <person name="Zhu S."/>
            <person name="Lu R."/>
            <person name="Zhang X."/>
            <person name="Li P."/>
            <person name="Qiu J."/>
            <person name="Olsen K.M."/>
            <person name="Qiu Y."/>
        </authorList>
    </citation>
    <scope>NUCLEOTIDE SEQUENCE</scope>
    <source>
        <strain evidence="8">KIB01</strain>
    </source>
</reference>
<keyword evidence="7" id="KW-0812">Transmembrane</keyword>
<organism evidence="8 9">
    <name type="scientific">Dipteronia dyeriana</name>
    <dbReference type="NCBI Taxonomy" id="168575"/>
    <lineage>
        <taxon>Eukaryota</taxon>
        <taxon>Viridiplantae</taxon>
        <taxon>Streptophyta</taxon>
        <taxon>Embryophyta</taxon>
        <taxon>Tracheophyta</taxon>
        <taxon>Spermatophyta</taxon>
        <taxon>Magnoliopsida</taxon>
        <taxon>eudicotyledons</taxon>
        <taxon>Gunneridae</taxon>
        <taxon>Pentapetalae</taxon>
        <taxon>rosids</taxon>
        <taxon>malvids</taxon>
        <taxon>Sapindales</taxon>
        <taxon>Sapindaceae</taxon>
        <taxon>Hippocastanoideae</taxon>
        <taxon>Acereae</taxon>
        <taxon>Dipteronia</taxon>
    </lineage>
</organism>